<accession>A0A9N8DE69</accession>
<proteinExistence type="predicted"/>
<keyword evidence="1" id="KW-0732">Signal</keyword>
<protein>
    <submittedName>
        <fullName evidence="2">Uncharacterized protein</fullName>
    </submittedName>
</protein>
<reference evidence="2" key="1">
    <citation type="submission" date="2020-06" db="EMBL/GenBank/DDBJ databases">
        <authorList>
            <consortium name="Plant Systems Biology data submission"/>
        </authorList>
    </citation>
    <scope>NUCLEOTIDE SEQUENCE</scope>
    <source>
        <strain evidence="2">D6</strain>
    </source>
</reference>
<dbReference type="AlphaFoldDB" id="A0A9N8DE69"/>
<keyword evidence="3" id="KW-1185">Reference proteome</keyword>
<sequence>MKFSTTIKALPTLLLAVEATTLRGLSDNNDNDSCKEVHRRPFFGPGDSAVTVDRDGGWGELASPYSPFGIAAPDPQGGAVRKWRIYSIHWDENAGGDVNLQIKFDLTGDPIFTLPRIAGGWGWRGEGYSDYYQFGSGAANETDKSHAKAYVQLKSTSPYNNHGTVHWAEMVAYDCTE</sequence>
<comment type="caution">
    <text evidence="2">The sequence shown here is derived from an EMBL/GenBank/DDBJ whole genome shotgun (WGS) entry which is preliminary data.</text>
</comment>
<organism evidence="2 3">
    <name type="scientific">Seminavis robusta</name>
    <dbReference type="NCBI Taxonomy" id="568900"/>
    <lineage>
        <taxon>Eukaryota</taxon>
        <taxon>Sar</taxon>
        <taxon>Stramenopiles</taxon>
        <taxon>Ochrophyta</taxon>
        <taxon>Bacillariophyta</taxon>
        <taxon>Bacillariophyceae</taxon>
        <taxon>Bacillariophycidae</taxon>
        <taxon>Naviculales</taxon>
        <taxon>Naviculaceae</taxon>
        <taxon>Seminavis</taxon>
    </lineage>
</organism>
<evidence type="ECO:0000313" key="2">
    <source>
        <dbReference type="EMBL" id="CAB9498875.1"/>
    </source>
</evidence>
<gene>
    <name evidence="2" type="ORF">SEMRO_47_G027950.1</name>
</gene>
<feature type="signal peptide" evidence="1">
    <location>
        <begin position="1"/>
        <end position="19"/>
    </location>
</feature>
<dbReference type="EMBL" id="CAICTM010000047">
    <property type="protein sequence ID" value="CAB9498875.1"/>
    <property type="molecule type" value="Genomic_DNA"/>
</dbReference>
<dbReference type="Proteomes" id="UP001153069">
    <property type="component" value="Unassembled WGS sequence"/>
</dbReference>
<name>A0A9N8DE69_9STRA</name>
<feature type="chain" id="PRO_5040360240" evidence="1">
    <location>
        <begin position="20"/>
        <end position="177"/>
    </location>
</feature>
<evidence type="ECO:0000313" key="3">
    <source>
        <dbReference type="Proteomes" id="UP001153069"/>
    </source>
</evidence>
<evidence type="ECO:0000256" key="1">
    <source>
        <dbReference type="SAM" id="SignalP"/>
    </source>
</evidence>